<feature type="domain" description="SnoaL-like" evidence="1">
    <location>
        <begin position="6"/>
        <end position="134"/>
    </location>
</feature>
<evidence type="ECO:0000259" key="1">
    <source>
        <dbReference type="Pfam" id="PF13577"/>
    </source>
</evidence>
<gene>
    <name evidence="2" type="ORF">SAMN05421812_101386</name>
</gene>
<name>A0A239GHB8_9ACTN</name>
<dbReference type="RefSeq" id="WP_089243958.1">
    <property type="nucleotide sequence ID" value="NZ_FZPH01000001.1"/>
</dbReference>
<dbReference type="Gene3D" id="3.10.450.50">
    <property type="match status" value="1"/>
</dbReference>
<reference evidence="2 3" key="1">
    <citation type="submission" date="2017-06" db="EMBL/GenBank/DDBJ databases">
        <authorList>
            <person name="Kim H.J."/>
            <person name="Triplett B.A."/>
        </authorList>
    </citation>
    <scope>NUCLEOTIDE SEQUENCE [LARGE SCALE GENOMIC DNA]</scope>
    <source>
        <strain evidence="2 3">CGMCC 4.5593</strain>
    </source>
</reference>
<organism evidence="2 3">
    <name type="scientific">Asanoa hainanensis</name>
    <dbReference type="NCBI Taxonomy" id="560556"/>
    <lineage>
        <taxon>Bacteria</taxon>
        <taxon>Bacillati</taxon>
        <taxon>Actinomycetota</taxon>
        <taxon>Actinomycetes</taxon>
        <taxon>Micromonosporales</taxon>
        <taxon>Micromonosporaceae</taxon>
        <taxon>Asanoa</taxon>
    </lineage>
</organism>
<dbReference type="CDD" id="cd00531">
    <property type="entry name" value="NTF2_like"/>
    <property type="match status" value="1"/>
</dbReference>
<dbReference type="InterPro" id="IPR037401">
    <property type="entry name" value="SnoaL-like"/>
</dbReference>
<dbReference type="AlphaFoldDB" id="A0A239GHB8"/>
<proteinExistence type="predicted"/>
<evidence type="ECO:0000313" key="3">
    <source>
        <dbReference type="Proteomes" id="UP000198362"/>
    </source>
</evidence>
<dbReference type="EMBL" id="FZPH01000001">
    <property type="protein sequence ID" value="SNS68138.1"/>
    <property type="molecule type" value="Genomic_DNA"/>
</dbReference>
<dbReference type="OrthoDB" id="1492465at2"/>
<dbReference type="InterPro" id="IPR032710">
    <property type="entry name" value="NTF2-like_dom_sf"/>
</dbReference>
<sequence length="148" mass="16675">MSNHESDRAALRDLVDAYARLADRRDATGQAALFTSDARVSVFMGGADGGDPAPVIEGRTRLADEFGALRNYEQTTHFNGQSTVTIEGDDATGETYCLAHHLWTENGQRVLMVMSIRYHDRFVRDEGRWLFAERQLIVDWVDRRPTTA</sequence>
<dbReference type="Pfam" id="PF13577">
    <property type="entry name" value="SnoaL_4"/>
    <property type="match status" value="1"/>
</dbReference>
<keyword evidence="3" id="KW-1185">Reference proteome</keyword>
<evidence type="ECO:0000313" key="2">
    <source>
        <dbReference type="EMBL" id="SNS68138.1"/>
    </source>
</evidence>
<dbReference type="SUPFAM" id="SSF54427">
    <property type="entry name" value="NTF2-like"/>
    <property type="match status" value="1"/>
</dbReference>
<accession>A0A239GHB8</accession>
<dbReference type="Proteomes" id="UP000198362">
    <property type="component" value="Unassembled WGS sequence"/>
</dbReference>
<protein>
    <submittedName>
        <fullName evidence="2">SnoaL-like domain-containing protein</fullName>
    </submittedName>
</protein>